<dbReference type="SUPFAM" id="SSF52540">
    <property type="entry name" value="P-loop containing nucleoside triphosphate hydrolases"/>
    <property type="match status" value="1"/>
</dbReference>
<proteinExistence type="predicted"/>
<keyword evidence="4" id="KW-1185">Reference proteome</keyword>
<dbReference type="InterPro" id="IPR027417">
    <property type="entry name" value="P-loop_NTPase"/>
</dbReference>
<evidence type="ECO:0000256" key="1">
    <source>
        <dbReference type="SAM" id="MobiDB-lite"/>
    </source>
</evidence>
<protein>
    <submittedName>
        <fullName evidence="3">P-loop containing nucleoside triphosphate hydrolase protein</fullName>
    </submittedName>
</protein>
<gene>
    <name evidence="3" type="ORF">B0T10DRAFT_585065</name>
</gene>
<feature type="domain" description="AAA+ ATPase" evidence="2">
    <location>
        <begin position="86"/>
        <end position="211"/>
    </location>
</feature>
<evidence type="ECO:0000313" key="3">
    <source>
        <dbReference type="EMBL" id="KAH6876716.1"/>
    </source>
</evidence>
<name>A0A9P8VUT2_9HYPO</name>
<dbReference type="AlphaFoldDB" id="A0A9P8VUT2"/>
<dbReference type="SMART" id="SM00382">
    <property type="entry name" value="AAA"/>
    <property type="match status" value="1"/>
</dbReference>
<dbReference type="InterPro" id="IPR003959">
    <property type="entry name" value="ATPase_AAA_core"/>
</dbReference>
<sequence length="313" mass="35546">MEANRREVEANKHYLLCMSPLLEGFSFKDKKWLHFLVECLKPVVFQNNAFDYLVMPQRQKELLLVFAKEHDERVRELDDVIAGKGQGLLVLLSGPPGTGKTLTAEAIAERVKRPLYHVDTHEIGSVVETLSVRLRQIMNIASEWNAIVLLDEADVFLQKRSVEHAQRNESIAVFLRELEYYRGTMFLTTNLVDTIDEAMESQVHVHVKFQRLPPVSRQTIWINFVKEVAVYGSTLSDSDIQEPSAWTLNGRQIKNAMHMAVKWCAQSQQPLDLTSVEHVIRLACPGATKSEPLSEESAAGETRLSRSFSGLEM</sequence>
<dbReference type="Proteomes" id="UP000777438">
    <property type="component" value="Unassembled WGS sequence"/>
</dbReference>
<dbReference type="InterPro" id="IPR003593">
    <property type="entry name" value="AAA+_ATPase"/>
</dbReference>
<dbReference type="GO" id="GO:0005524">
    <property type="term" value="F:ATP binding"/>
    <property type="evidence" value="ECO:0007669"/>
    <property type="project" value="InterPro"/>
</dbReference>
<dbReference type="PANTHER" id="PTHR46411:SF3">
    <property type="entry name" value="AAA+ ATPASE DOMAIN-CONTAINING PROTEIN"/>
    <property type="match status" value="1"/>
</dbReference>
<dbReference type="Pfam" id="PF00004">
    <property type="entry name" value="AAA"/>
    <property type="match status" value="1"/>
</dbReference>
<evidence type="ECO:0000259" key="2">
    <source>
        <dbReference type="SMART" id="SM00382"/>
    </source>
</evidence>
<keyword evidence="3" id="KW-0378">Hydrolase</keyword>
<evidence type="ECO:0000313" key="4">
    <source>
        <dbReference type="Proteomes" id="UP000777438"/>
    </source>
</evidence>
<dbReference type="PANTHER" id="PTHR46411">
    <property type="entry name" value="FAMILY ATPASE, PUTATIVE-RELATED"/>
    <property type="match status" value="1"/>
</dbReference>
<organism evidence="3 4">
    <name type="scientific">Thelonectria olida</name>
    <dbReference type="NCBI Taxonomy" id="1576542"/>
    <lineage>
        <taxon>Eukaryota</taxon>
        <taxon>Fungi</taxon>
        <taxon>Dikarya</taxon>
        <taxon>Ascomycota</taxon>
        <taxon>Pezizomycotina</taxon>
        <taxon>Sordariomycetes</taxon>
        <taxon>Hypocreomycetidae</taxon>
        <taxon>Hypocreales</taxon>
        <taxon>Nectriaceae</taxon>
        <taxon>Thelonectria</taxon>
    </lineage>
</organism>
<dbReference type="OrthoDB" id="10042665at2759"/>
<comment type="caution">
    <text evidence="3">The sequence shown here is derived from an EMBL/GenBank/DDBJ whole genome shotgun (WGS) entry which is preliminary data.</text>
</comment>
<dbReference type="CDD" id="cd19481">
    <property type="entry name" value="RecA-like_protease"/>
    <property type="match status" value="1"/>
</dbReference>
<dbReference type="GO" id="GO:0016887">
    <property type="term" value="F:ATP hydrolysis activity"/>
    <property type="evidence" value="ECO:0007669"/>
    <property type="project" value="InterPro"/>
</dbReference>
<reference evidence="3 4" key="1">
    <citation type="journal article" date="2021" name="Nat. Commun.">
        <title>Genetic determinants of endophytism in the Arabidopsis root mycobiome.</title>
        <authorList>
            <person name="Mesny F."/>
            <person name="Miyauchi S."/>
            <person name="Thiergart T."/>
            <person name="Pickel B."/>
            <person name="Atanasova L."/>
            <person name="Karlsson M."/>
            <person name="Huettel B."/>
            <person name="Barry K.W."/>
            <person name="Haridas S."/>
            <person name="Chen C."/>
            <person name="Bauer D."/>
            <person name="Andreopoulos W."/>
            <person name="Pangilinan J."/>
            <person name="LaButti K."/>
            <person name="Riley R."/>
            <person name="Lipzen A."/>
            <person name="Clum A."/>
            <person name="Drula E."/>
            <person name="Henrissat B."/>
            <person name="Kohler A."/>
            <person name="Grigoriev I.V."/>
            <person name="Martin F.M."/>
            <person name="Hacquard S."/>
        </authorList>
    </citation>
    <scope>NUCLEOTIDE SEQUENCE [LARGE SCALE GENOMIC DNA]</scope>
    <source>
        <strain evidence="3 4">MPI-CAGE-CH-0241</strain>
    </source>
</reference>
<dbReference type="Gene3D" id="3.40.50.300">
    <property type="entry name" value="P-loop containing nucleotide triphosphate hydrolases"/>
    <property type="match status" value="1"/>
</dbReference>
<accession>A0A9P8VUT2</accession>
<feature type="region of interest" description="Disordered" evidence="1">
    <location>
        <begin position="290"/>
        <end position="313"/>
    </location>
</feature>
<dbReference type="EMBL" id="JAGPYM010000033">
    <property type="protein sequence ID" value="KAH6876716.1"/>
    <property type="molecule type" value="Genomic_DNA"/>
</dbReference>